<reference evidence="10" key="1">
    <citation type="journal article" date="2019" name="Int. J. Syst. Evol. Microbiol.">
        <title>The Global Catalogue of Microorganisms (GCM) 10K type strain sequencing project: providing services to taxonomists for standard genome sequencing and annotation.</title>
        <authorList>
            <consortium name="The Broad Institute Genomics Platform"/>
            <consortium name="The Broad Institute Genome Sequencing Center for Infectious Disease"/>
            <person name="Wu L."/>
            <person name="Ma J."/>
        </authorList>
    </citation>
    <scope>NUCLEOTIDE SEQUENCE [LARGE SCALE GENOMIC DNA]</scope>
    <source>
        <strain evidence="10">CGMCC 1.14993</strain>
    </source>
</reference>
<keyword evidence="10" id="KW-1185">Reference proteome</keyword>
<dbReference type="EMBL" id="BMHB01000002">
    <property type="protein sequence ID" value="GGI16311.1"/>
    <property type="molecule type" value="Genomic_DNA"/>
</dbReference>
<accession>A0A8J3F435</accession>
<evidence type="ECO:0000256" key="6">
    <source>
        <dbReference type="PROSITE-ProRule" id="PRU00169"/>
    </source>
</evidence>
<gene>
    <name evidence="9" type="primary">yhcZ</name>
    <name evidence="9" type="ORF">GCM10007380_32330</name>
</gene>
<keyword evidence="5" id="KW-0804">Transcription</keyword>
<dbReference type="PANTHER" id="PTHR43214">
    <property type="entry name" value="TWO-COMPONENT RESPONSE REGULATOR"/>
    <property type="match status" value="1"/>
</dbReference>
<evidence type="ECO:0000256" key="2">
    <source>
        <dbReference type="ARBA" id="ARBA00022553"/>
    </source>
</evidence>
<dbReference type="SMART" id="SM00421">
    <property type="entry name" value="HTH_LUXR"/>
    <property type="match status" value="1"/>
</dbReference>
<dbReference type="Pfam" id="PF00196">
    <property type="entry name" value="GerE"/>
    <property type="match status" value="1"/>
</dbReference>
<sequence>MTIKLVIADDHHVVRRGLIFFLNTQQDIEVIGEASNGEEAIQLIKELHPDIVIMDLSMPKLNGIEATEQIKNEGLPVKVMILTSFYDQDHILPAIEAGAAGYYVKDSDPDELVTAIRKIHDGEKQFHSKVTTQLVSALTSKSESKSEQTIHDKLTKREMDVLKEITRGKSNKEIASSLFITEKTAKTHVSNILAKLQLQDRTQLALYAIRNGISD</sequence>
<keyword evidence="2 6" id="KW-0597">Phosphoprotein</keyword>
<dbReference type="AlphaFoldDB" id="A0A8J3F435"/>
<organism evidence="9 10">
    <name type="scientific">Gottfriedia solisilvae</name>
    <dbReference type="NCBI Taxonomy" id="1516104"/>
    <lineage>
        <taxon>Bacteria</taxon>
        <taxon>Bacillati</taxon>
        <taxon>Bacillota</taxon>
        <taxon>Bacilli</taxon>
        <taxon>Bacillales</taxon>
        <taxon>Bacillaceae</taxon>
        <taxon>Gottfriedia</taxon>
    </lineage>
</organism>
<dbReference type="GO" id="GO:0005737">
    <property type="term" value="C:cytoplasm"/>
    <property type="evidence" value="ECO:0007669"/>
    <property type="project" value="UniProtKB-SubCell"/>
</dbReference>
<dbReference type="InterPro" id="IPR039420">
    <property type="entry name" value="WalR-like"/>
</dbReference>
<evidence type="ECO:0000259" key="7">
    <source>
        <dbReference type="PROSITE" id="PS50043"/>
    </source>
</evidence>
<dbReference type="SUPFAM" id="SSF46894">
    <property type="entry name" value="C-terminal effector domain of the bipartite response regulators"/>
    <property type="match status" value="1"/>
</dbReference>
<evidence type="ECO:0000313" key="10">
    <source>
        <dbReference type="Proteomes" id="UP000626244"/>
    </source>
</evidence>
<evidence type="ECO:0000256" key="5">
    <source>
        <dbReference type="ARBA" id="ARBA00023163"/>
    </source>
</evidence>
<keyword evidence="3" id="KW-0805">Transcription regulation</keyword>
<dbReference type="InterPro" id="IPR058245">
    <property type="entry name" value="NreC/VraR/RcsB-like_REC"/>
</dbReference>
<dbReference type="Gene3D" id="3.40.50.2300">
    <property type="match status" value="1"/>
</dbReference>
<feature type="domain" description="HTH luxR-type" evidence="7">
    <location>
        <begin position="147"/>
        <end position="212"/>
    </location>
</feature>
<dbReference type="Proteomes" id="UP000626244">
    <property type="component" value="Unassembled WGS sequence"/>
</dbReference>
<dbReference type="PROSITE" id="PS50043">
    <property type="entry name" value="HTH_LUXR_2"/>
    <property type="match status" value="1"/>
</dbReference>
<evidence type="ECO:0000256" key="3">
    <source>
        <dbReference type="ARBA" id="ARBA00023015"/>
    </source>
</evidence>
<dbReference type="GO" id="GO:0006355">
    <property type="term" value="P:regulation of DNA-templated transcription"/>
    <property type="evidence" value="ECO:0007669"/>
    <property type="project" value="InterPro"/>
</dbReference>
<dbReference type="InterPro" id="IPR011006">
    <property type="entry name" value="CheY-like_superfamily"/>
</dbReference>
<name>A0A8J3F435_9BACI</name>
<proteinExistence type="predicted"/>
<dbReference type="CDD" id="cd17535">
    <property type="entry name" value="REC_NarL-like"/>
    <property type="match status" value="1"/>
</dbReference>
<dbReference type="GO" id="GO:0000160">
    <property type="term" value="P:phosphorelay signal transduction system"/>
    <property type="evidence" value="ECO:0007669"/>
    <property type="project" value="InterPro"/>
</dbReference>
<feature type="modified residue" description="4-aspartylphosphate" evidence="6">
    <location>
        <position position="55"/>
    </location>
</feature>
<comment type="caution">
    <text evidence="9">The sequence shown here is derived from an EMBL/GenBank/DDBJ whole genome shotgun (WGS) entry which is preliminary data.</text>
</comment>
<dbReference type="OrthoDB" id="9780153at2"/>
<evidence type="ECO:0000259" key="8">
    <source>
        <dbReference type="PROSITE" id="PS50110"/>
    </source>
</evidence>
<protein>
    <submittedName>
        <fullName evidence="9">DNA-binding response regulator</fullName>
    </submittedName>
</protein>
<feature type="domain" description="Response regulatory" evidence="8">
    <location>
        <begin position="4"/>
        <end position="120"/>
    </location>
</feature>
<dbReference type="SUPFAM" id="SSF52172">
    <property type="entry name" value="CheY-like"/>
    <property type="match status" value="1"/>
</dbReference>
<dbReference type="PANTHER" id="PTHR43214:SF43">
    <property type="entry name" value="TWO-COMPONENT RESPONSE REGULATOR"/>
    <property type="match status" value="1"/>
</dbReference>
<dbReference type="GO" id="GO:0003677">
    <property type="term" value="F:DNA binding"/>
    <property type="evidence" value="ECO:0007669"/>
    <property type="project" value="UniProtKB-KW"/>
</dbReference>
<dbReference type="PRINTS" id="PR00038">
    <property type="entry name" value="HTHLUXR"/>
</dbReference>
<comment type="subcellular location">
    <subcellularLocation>
        <location evidence="1">Cytoplasm</location>
    </subcellularLocation>
</comment>
<evidence type="ECO:0000313" key="9">
    <source>
        <dbReference type="EMBL" id="GGI16311.1"/>
    </source>
</evidence>
<dbReference type="SMART" id="SM00448">
    <property type="entry name" value="REC"/>
    <property type="match status" value="1"/>
</dbReference>
<dbReference type="CDD" id="cd06170">
    <property type="entry name" value="LuxR_C_like"/>
    <property type="match status" value="1"/>
</dbReference>
<dbReference type="InterPro" id="IPR000792">
    <property type="entry name" value="Tscrpt_reg_LuxR_C"/>
</dbReference>
<dbReference type="PROSITE" id="PS50110">
    <property type="entry name" value="RESPONSE_REGULATORY"/>
    <property type="match status" value="1"/>
</dbReference>
<dbReference type="RefSeq" id="WP_088000911.1">
    <property type="nucleotide sequence ID" value="NZ_BMHB01000002.1"/>
</dbReference>
<dbReference type="InterPro" id="IPR001789">
    <property type="entry name" value="Sig_transdc_resp-reg_receiver"/>
</dbReference>
<keyword evidence="4 9" id="KW-0238">DNA-binding</keyword>
<dbReference type="InterPro" id="IPR016032">
    <property type="entry name" value="Sig_transdc_resp-reg_C-effctor"/>
</dbReference>
<dbReference type="Pfam" id="PF00072">
    <property type="entry name" value="Response_reg"/>
    <property type="match status" value="1"/>
</dbReference>
<evidence type="ECO:0000256" key="1">
    <source>
        <dbReference type="ARBA" id="ARBA00004496"/>
    </source>
</evidence>
<evidence type="ECO:0000256" key="4">
    <source>
        <dbReference type="ARBA" id="ARBA00023125"/>
    </source>
</evidence>